<accession>A0A1B7JRW7</accession>
<feature type="region of interest" description="Disordered" evidence="1">
    <location>
        <begin position="263"/>
        <end position="296"/>
    </location>
</feature>
<feature type="compositionally biased region" description="Polar residues" evidence="1">
    <location>
        <begin position="450"/>
        <end position="461"/>
    </location>
</feature>
<name>A0A1B7JRW7_9ENTR</name>
<comment type="caution">
    <text evidence="2">The sequence shown here is derived from an EMBL/GenBank/DDBJ whole genome shotgun (WGS) entry which is preliminary data.</text>
</comment>
<feature type="region of interest" description="Disordered" evidence="1">
    <location>
        <begin position="1"/>
        <end position="23"/>
    </location>
</feature>
<feature type="compositionally biased region" description="Low complexity" evidence="1">
    <location>
        <begin position="380"/>
        <end position="398"/>
    </location>
</feature>
<feature type="region of interest" description="Disordered" evidence="1">
    <location>
        <begin position="500"/>
        <end position="545"/>
    </location>
</feature>
<feature type="compositionally biased region" description="Acidic residues" evidence="1">
    <location>
        <begin position="360"/>
        <end position="373"/>
    </location>
</feature>
<evidence type="ECO:0000313" key="3">
    <source>
        <dbReference type="Proteomes" id="UP000078386"/>
    </source>
</evidence>
<feature type="compositionally biased region" description="Polar residues" evidence="1">
    <location>
        <begin position="1"/>
        <end position="14"/>
    </location>
</feature>
<evidence type="ECO:0000256" key="1">
    <source>
        <dbReference type="SAM" id="MobiDB-lite"/>
    </source>
</evidence>
<proteinExistence type="predicted"/>
<reference evidence="2 3" key="1">
    <citation type="submission" date="2016-04" db="EMBL/GenBank/DDBJ databases">
        <title>ATOL: Assembling a taxonomically balanced genome-scale reconstruction of the evolutionary history of the Enterobacteriaceae.</title>
        <authorList>
            <person name="Plunkett G.III."/>
            <person name="Neeno-Eckwall E.C."/>
            <person name="Glasner J.D."/>
            <person name="Perna N.T."/>
        </authorList>
    </citation>
    <scope>NUCLEOTIDE SEQUENCE [LARGE SCALE GENOMIC DNA]</scope>
    <source>
        <strain evidence="2 3">ATCC 51603</strain>
    </source>
</reference>
<dbReference type="EMBL" id="LXEU01000063">
    <property type="protein sequence ID" value="OAT50646.1"/>
    <property type="molecule type" value="Genomic_DNA"/>
</dbReference>
<organism evidence="2 3">
    <name type="scientific">Kluyvera georgiana ATCC 51603</name>
    <dbReference type="NCBI Taxonomy" id="1354264"/>
    <lineage>
        <taxon>Bacteria</taxon>
        <taxon>Pseudomonadati</taxon>
        <taxon>Pseudomonadota</taxon>
        <taxon>Gammaproteobacteria</taxon>
        <taxon>Enterobacterales</taxon>
        <taxon>Enterobacteriaceae</taxon>
        <taxon>Kluyvera</taxon>
    </lineage>
</organism>
<sequence length="545" mass="56558">MTATESSKVTQVNGGSKDPSGNGFDVDSNGMIVAVGANVVVWVSAGDIGKYVSSDIPAENIHVYDQGNAQGNEGKTDIFVLHEDSTYTQGDGTQHSMNAVNGNREPVSSNANDYIFVPGSSSWSSSAGSANVNNSINYYESVNVTINGKTYGGNNRVSEVISGDGKEGLDPSHPDTHTTWQYELNIDANLDGAAGNDHISSIKLTGLPPGTTISYNGEDYTVDANGNVVIDITGDSNLDIDLTFTSSTQIDDLGSIKVEITTEVDGSSHSSGDIDANSGDHTITLAGDEDHHTESDSANLMTADDDVHHATADHVDTTDTADSSQDNVSYNHTDTAGSVDNTDNSASIDQPEETGSVEQPNEESAADQIEEDNASDHSGDANSTASADGTDTADDNAATDQDTSTLLVDHDDLDLSNVDQDASLTQPAEENPETSLTLLLDDIDSQLNGADTAQSVETPADSSAAAADNGEPNQVNVIDLSDIIHDDAKDLSSLIQVADSAGNDPAAGHVQDVPAESSGGNSGEHWGAHEAAELDSLIAQPDTDA</sequence>
<dbReference type="PATRIC" id="fig|1354264.4.peg.3186"/>
<evidence type="ECO:0000313" key="2">
    <source>
        <dbReference type="EMBL" id="OAT50646.1"/>
    </source>
</evidence>
<dbReference type="Proteomes" id="UP000078386">
    <property type="component" value="Unassembled WGS sequence"/>
</dbReference>
<feature type="region of interest" description="Disordered" evidence="1">
    <location>
        <begin position="450"/>
        <end position="473"/>
    </location>
</feature>
<keyword evidence="3" id="KW-1185">Reference proteome</keyword>
<protein>
    <submittedName>
        <fullName evidence="2">Fibrinogen-binding protein</fullName>
    </submittedName>
</protein>
<dbReference type="AlphaFoldDB" id="A0A1B7JRW7"/>
<feature type="compositionally biased region" description="Polar residues" evidence="1">
    <location>
        <begin position="323"/>
        <end position="348"/>
    </location>
</feature>
<gene>
    <name evidence="2" type="ORF">M989_03055</name>
</gene>
<feature type="region of interest" description="Disordered" evidence="1">
    <location>
        <begin position="316"/>
        <end position="398"/>
    </location>
</feature>